<dbReference type="InterPro" id="IPR018790">
    <property type="entry name" value="DUF2358"/>
</dbReference>
<dbReference type="PhylomeDB" id="A0A0G4FHR5"/>
<evidence type="ECO:0000256" key="2">
    <source>
        <dbReference type="SAM" id="SignalP"/>
    </source>
</evidence>
<gene>
    <name evidence="3" type="ORF">Vbra_9190</name>
</gene>
<accession>A0A0G4FHR5</accession>
<feature type="region of interest" description="Disordered" evidence="1">
    <location>
        <begin position="260"/>
        <end position="289"/>
    </location>
</feature>
<dbReference type="PANTHER" id="PTHR34123">
    <property type="entry name" value="OS04G0578200 PROTEIN"/>
    <property type="match status" value="1"/>
</dbReference>
<evidence type="ECO:0000313" key="4">
    <source>
        <dbReference type="Proteomes" id="UP000041254"/>
    </source>
</evidence>
<feature type="region of interest" description="Disordered" evidence="1">
    <location>
        <begin position="38"/>
        <end position="82"/>
    </location>
</feature>
<evidence type="ECO:0000313" key="3">
    <source>
        <dbReference type="EMBL" id="CEM12980.1"/>
    </source>
</evidence>
<dbReference type="PANTHER" id="PTHR34123:SF1">
    <property type="entry name" value="OS04G0578200 PROTEIN"/>
    <property type="match status" value="1"/>
</dbReference>
<dbReference type="OrthoDB" id="348976at2759"/>
<dbReference type="Proteomes" id="UP000041254">
    <property type="component" value="Unassembled WGS sequence"/>
</dbReference>
<feature type="compositionally biased region" description="Polar residues" evidence="1">
    <location>
        <begin position="43"/>
        <end position="64"/>
    </location>
</feature>
<feature type="chain" id="PRO_5005188637" description="SnoaL-like domain-containing protein" evidence="2">
    <location>
        <begin position="20"/>
        <end position="289"/>
    </location>
</feature>
<protein>
    <recommendedName>
        <fullName evidence="5">SnoaL-like domain-containing protein</fullName>
    </recommendedName>
</protein>
<dbReference type="InParanoid" id="A0A0G4FHR5"/>
<dbReference type="Pfam" id="PF10184">
    <property type="entry name" value="DUF2358"/>
    <property type="match status" value="1"/>
</dbReference>
<reference evidence="3 4" key="1">
    <citation type="submission" date="2014-11" db="EMBL/GenBank/DDBJ databases">
        <authorList>
            <person name="Zhu J."/>
            <person name="Qi W."/>
            <person name="Song R."/>
        </authorList>
    </citation>
    <scope>NUCLEOTIDE SEQUENCE [LARGE SCALE GENOMIC DNA]</scope>
</reference>
<dbReference type="VEuPathDB" id="CryptoDB:Vbra_9190"/>
<dbReference type="AlphaFoldDB" id="A0A0G4FHR5"/>
<dbReference type="InterPro" id="IPR032710">
    <property type="entry name" value="NTF2-like_dom_sf"/>
</dbReference>
<dbReference type="STRING" id="1169540.A0A0G4FHR5"/>
<feature type="signal peptide" evidence="2">
    <location>
        <begin position="1"/>
        <end position="19"/>
    </location>
</feature>
<dbReference type="SUPFAM" id="SSF54427">
    <property type="entry name" value="NTF2-like"/>
    <property type="match status" value="1"/>
</dbReference>
<evidence type="ECO:0000256" key="1">
    <source>
        <dbReference type="SAM" id="MobiDB-lite"/>
    </source>
</evidence>
<dbReference type="EMBL" id="CDMY01000440">
    <property type="protein sequence ID" value="CEM12980.1"/>
    <property type="molecule type" value="Genomic_DNA"/>
</dbReference>
<keyword evidence="2" id="KW-0732">Signal</keyword>
<keyword evidence="4" id="KW-1185">Reference proteome</keyword>
<name>A0A0G4FHR5_VITBC</name>
<sequence>MMWLWTALTLSAAGSPALSSAFVIYHRVIGSSRSRAKPWLQMRPSTDTQQQRSAESDAPAQQSAVDRDGRRRRPTEPPSQDPFIQLAWYASEKLGEVTALFRPKQPANDAQIVGQREPLNLDDAKQRLRGDLDRMYFVNGDMDLDLYEPDCTFEDPFVSFTGLSRFKKNLDNLAPFMTEGDLTLTKWTEDTAPDGGLIIRTKWRFRSVIGVPWQPLLAAAGGTDYYFDAGTNRVSRHVESWDIEVWDALKQLLRPNPAASVAQRRRLREKEMQREGQGQGQGARREDTQ</sequence>
<organism evidence="3 4">
    <name type="scientific">Vitrella brassicaformis (strain CCMP3155)</name>
    <dbReference type="NCBI Taxonomy" id="1169540"/>
    <lineage>
        <taxon>Eukaryota</taxon>
        <taxon>Sar</taxon>
        <taxon>Alveolata</taxon>
        <taxon>Colpodellida</taxon>
        <taxon>Vitrellaceae</taxon>
        <taxon>Vitrella</taxon>
    </lineage>
</organism>
<proteinExistence type="predicted"/>
<evidence type="ECO:0008006" key="5">
    <source>
        <dbReference type="Google" id="ProtNLM"/>
    </source>
</evidence>